<keyword evidence="4" id="KW-0560">Oxidoreductase</keyword>
<dbReference type="PANTHER" id="PTHR43098:SF5">
    <property type="entry name" value="DUAL-FUNCTIONAL MONOOXYGENASE_METHYLTRANSFERASE PSOF"/>
    <property type="match status" value="1"/>
</dbReference>
<proteinExistence type="predicted"/>
<dbReference type="GO" id="GO:0016491">
    <property type="term" value="F:oxidoreductase activity"/>
    <property type="evidence" value="ECO:0007669"/>
    <property type="project" value="UniProtKB-KW"/>
</dbReference>
<dbReference type="SUPFAM" id="SSF51905">
    <property type="entry name" value="FAD/NAD(P)-binding domain"/>
    <property type="match status" value="1"/>
</dbReference>
<dbReference type="RefSeq" id="XP_025395376.1">
    <property type="nucleotide sequence ID" value="XM_025546912.1"/>
</dbReference>
<protein>
    <recommendedName>
        <fullName evidence="7">FAD/NAD(P)-binding domain-containing protein</fullName>
    </recommendedName>
</protein>
<dbReference type="AlphaFoldDB" id="A0A317V3R6"/>
<organism evidence="5 6">
    <name type="scientific">Aspergillus heteromorphus CBS 117.55</name>
    <dbReference type="NCBI Taxonomy" id="1448321"/>
    <lineage>
        <taxon>Eukaryota</taxon>
        <taxon>Fungi</taxon>
        <taxon>Dikarya</taxon>
        <taxon>Ascomycota</taxon>
        <taxon>Pezizomycotina</taxon>
        <taxon>Eurotiomycetes</taxon>
        <taxon>Eurotiomycetidae</taxon>
        <taxon>Eurotiales</taxon>
        <taxon>Aspergillaceae</taxon>
        <taxon>Aspergillus</taxon>
        <taxon>Aspergillus subgen. Circumdati</taxon>
    </lineage>
</organism>
<keyword evidence="1" id="KW-0285">Flavoprotein</keyword>
<dbReference type="EMBL" id="MSFL01000035">
    <property type="protein sequence ID" value="PWY68666.1"/>
    <property type="molecule type" value="Genomic_DNA"/>
</dbReference>
<evidence type="ECO:0000313" key="5">
    <source>
        <dbReference type="EMBL" id="PWY68666.1"/>
    </source>
</evidence>
<dbReference type="Proteomes" id="UP000247233">
    <property type="component" value="Unassembled WGS sequence"/>
</dbReference>
<keyword evidence="6" id="KW-1185">Reference proteome</keyword>
<dbReference type="OrthoDB" id="66881at2759"/>
<keyword evidence="2" id="KW-0274">FAD</keyword>
<comment type="caution">
    <text evidence="5">The sequence shown here is derived from an EMBL/GenBank/DDBJ whole genome shotgun (WGS) entry which is preliminary data.</text>
</comment>
<dbReference type="VEuPathDB" id="FungiDB:BO70DRAFT_400286"/>
<evidence type="ECO:0000256" key="4">
    <source>
        <dbReference type="ARBA" id="ARBA00023002"/>
    </source>
</evidence>
<dbReference type="Gene3D" id="3.50.50.60">
    <property type="entry name" value="FAD/NAD(P)-binding domain"/>
    <property type="match status" value="1"/>
</dbReference>
<evidence type="ECO:0000256" key="1">
    <source>
        <dbReference type="ARBA" id="ARBA00022630"/>
    </source>
</evidence>
<gene>
    <name evidence="5" type="ORF">BO70DRAFT_400286</name>
</gene>
<accession>A0A317V3R6</accession>
<keyword evidence="3" id="KW-0521">NADP</keyword>
<dbReference type="STRING" id="1448321.A0A317V3R6"/>
<evidence type="ECO:0000256" key="3">
    <source>
        <dbReference type="ARBA" id="ARBA00022857"/>
    </source>
</evidence>
<sequence>MPILLCCVRASFADAFHARISKRLIITASYRRSAYEYAAVSSVVTPDGMRTSDGKLHELDVIIIATGFAAVDGAYATIDIQERRKGESLGDGWKRVGLKSYMGCCVLGPLIGFSNVPPLAETHVDFARDLIRQAEEIAKRKGTVVVV</sequence>
<dbReference type="InterPro" id="IPR050775">
    <property type="entry name" value="FAD-binding_Monooxygenases"/>
</dbReference>
<dbReference type="GeneID" id="37069149"/>
<name>A0A317V3R6_9EURO</name>
<dbReference type="InterPro" id="IPR036188">
    <property type="entry name" value="FAD/NAD-bd_sf"/>
</dbReference>
<evidence type="ECO:0008006" key="7">
    <source>
        <dbReference type="Google" id="ProtNLM"/>
    </source>
</evidence>
<dbReference type="PANTHER" id="PTHR43098">
    <property type="entry name" value="L-ORNITHINE N(5)-MONOOXYGENASE-RELATED"/>
    <property type="match status" value="1"/>
</dbReference>
<evidence type="ECO:0000256" key="2">
    <source>
        <dbReference type="ARBA" id="ARBA00022827"/>
    </source>
</evidence>
<evidence type="ECO:0000313" key="6">
    <source>
        <dbReference type="Proteomes" id="UP000247233"/>
    </source>
</evidence>
<reference evidence="5 6" key="1">
    <citation type="submission" date="2016-12" db="EMBL/GenBank/DDBJ databases">
        <title>The genomes of Aspergillus section Nigri reveals drivers in fungal speciation.</title>
        <authorList>
            <consortium name="DOE Joint Genome Institute"/>
            <person name="Vesth T.C."/>
            <person name="Nybo J."/>
            <person name="Theobald S."/>
            <person name="Brandl J."/>
            <person name="Frisvad J.C."/>
            <person name="Nielsen K.F."/>
            <person name="Lyhne E.K."/>
            <person name="Kogle M.E."/>
            <person name="Kuo A."/>
            <person name="Riley R."/>
            <person name="Clum A."/>
            <person name="Nolan M."/>
            <person name="Lipzen A."/>
            <person name="Salamov A."/>
            <person name="Henrissat B."/>
            <person name="Wiebenga A."/>
            <person name="De Vries R.P."/>
            <person name="Grigoriev I.V."/>
            <person name="Mortensen U.H."/>
            <person name="Andersen M.R."/>
            <person name="Baker S.E."/>
        </authorList>
    </citation>
    <scope>NUCLEOTIDE SEQUENCE [LARGE SCALE GENOMIC DNA]</scope>
    <source>
        <strain evidence="5 6">CBS 117.55</strain>
    </source>
</reference>